<dbReference type="RefSeq" id="WP_088593954.1">
    <property type="nucleotide sequence ID" value="NZ_CP022022.1"/>
</dbReference>
<dbReference type="AlphaFoldDB" id="A0A1Z4BNK2"/>
<proteinExistence type="predicted"/>
<evidence type="ECO:0000313" key="2">
    <source>
        <dbReference type="Proteomes" id="UP000197007"/>
    </source>
</evidence>
<evidence type="ECO:0000313" key="1">
    <source>
        <dbReference type="EMBL" id="ASF42866.1"/>
    </source>
</evidence>
<dbReference type="Pfam" id="PF14114">
    <property type="entry name" value="DUF4286"/>
    <property type="match status" value="1"/>
</dbReference>
<dbReference type="Proteomes" id="UP000197007">
    <property type="component" value="Chromosome"/>
</dbReference>
<gene>
    <name evidence="1" type="ORF">CBG49_07125</name>
</gene>
<organism evidence="1 2">
    <name type="scientific">Capnocytophaga endodontalis</name>
    <dbReference type="NCBI Taxonomy" id="2708117"/>
    <lineage>
        <taxon>Bacteria</taxon>
        <taxon>Pseudomonadati</taxon>
        <taxon>Bacteroidota</taxon>
        <taxon>Flavobacteriia</taxon>
        <taxon>Flavobacteriales</taxon>
        <taxon>Flavobacteriaceae</taxon>
        <taxon>Capnocytophaga</taxon>
    </lineage>
</organism>
<sequence>MYVYNLTMVVNDEVFLLWQDWLQSVYLPIVKTSGTIEKVRVFKLLDAPEKHYAVHCETSSPAQLMHFIENTIPQLLQQAAETFGEKVLFWGTQLKEVKTEY</sequence>
<dbReference type="EMBL" id="CP022022">
    <property type="protein sequence ID" value="ASF42866.1"/>
    <property type="molecule type" value="Genomic_DNA"/>
</dbReference>
<dbReference type="KEGG" id="capn:CBG49_07125"/>
<dbReference type="InterPro" id="IPR025563">
    <property type="entry name" value="DUF4286"/>
</dbReference>
<evidence type="ECO:0008006" key="3">
    <source>
        <dbReference type="Google" id="ProtNLM"/>
    </source>
</evidence>
<protein>
    <recommendedName>
        <fullName evidence="3">DUF4286 domain-containing protein</fullName>
    </recommendedName>
</protein>
<accession>A0A1Z4BNK2</accession>
<reference evidence="2" key="1">
    <citation type="submission" date="2017-06" db="EMBL/GenBank/DDBJ databases">
        <title>Complete genome sequence of Capnocytophaga sp. KCOM 1579 (=ChDC OS43) isolated from a human refractory periapical abscess lesion.</title>
        <authorList>
            <person name="Kook J.-K."/>
            <person name="Park S.-N."/>
            <person name="Lim Y.K."/>
            <person name="Roh H."/>
        </authorList>
    </citation>
    <scope>NUCLEOTIDE SEQUENCE [LARGE SCALE GENOMIC DNA]</scope>
    <source>
        <strain evidence="2">ChDC OS43</strain>
    </source>
</reference>
<keyword evidence="2" id="KW-1185">Reference proteome</keyword>
<name>A0A1Z4BNK2_9FLAO</name>